<keyword evidence="2" id="KW-0862">Zinc</keyword>
<dbReference type="Proteomes" id="UP000683417">
    <property type="component" value="Unassembled WGS sequence"/>
</dbReference>
<keyword evidence="3" id="KW-0805">Transcription regulation</keyword>
<evidence type="ECO:0000256" key="6">
    <source>
        <dbReference type="ARBA" id="ARBA00023242"/>
    </source>
</evidence>
<evidence type="ECO:0000256" key="3">
    <source>
        <dbReference type="ARBA" id="ARBA00023015"/>
    </source>
</evidence>
<evidence type="ECO:0000256" key="5">
    <source>
        <dbReference type="ARBA" id="ARBA00023163"/>
    </source>
</evidence>
<keyword evidence="4" id="KW-0238">DNA-binding</keyword>
<keyword evidence="5" id="KW-0804">Transcription</keyword>
<accession>A0A9W4GD02</accession>
<dbReference type="AlphaFoldDB" id="A0A9W4GD02"/>
<dbReference type="GO" id="GO:0043565">
    <property type="term" value="F:sequence-specific DNA binding"/>
    <property type="evidence" value="ECO:0007669"/>
    <property type="project" value="TreeGrafter"/>
</dbReference>
<evidence type="ECO:0000259" key="7">
    <source>
        <dbReference type="Pfam" id="PF04082"/>
    </source>
</evidence>
<dbReference type="InterPro" id="IPR007219">
    <property type="entry name" value="XnlR_reg_dom"/>
</dbReference>
<dbReference type="InterPro" id="IPR051711">
    <property type="entry name" value="Stress_Response_Reg"/>
</dbReference>
<dbReference type="GO" id="GO:0006351">
    <property type="term" value="P:DNA-templated transcription"/>
    <property type="evidence" value="ECO:0007669"/>
    <property type="project" value="InterPro"/>
</dbReference>
<evidence type="ECO:0000256" key="2">
    <source>
        <dbReference type="ARBA" id="ARBA00022833"/>
    </source>
</evidence>
<dbReference type="GO" id="GO:0008270">
    <property type="term" value="F:zinc ion binding"/>
    <property type="evidence" value="ECO:0007669"/>
    <property type="project" value="InterPro"/>
</dbReference>
<sequence length="249" mass="28087">MDRSADESNGTANHSEVVKWEFRGDSSGADLLQHIRDHVVDVLSDYNTSISTDSTPDMSSSNFSPILFDQSPNKSCSLGDLPLFETAKAVCEAAFSEMKAYYCFIHFPTFYQMLSEVYTLPSDNLMDGKSQYLNLLFSVLALGYNSERKGYNKRNRSGGLISETRADNGQKYFKCAKSAIDVADCETIPQLQTVIFIILYLQATADLNACYSYLRLARKSAVRMGLNHKHACERNPIECEVKRRIFWTI</sequence>
<evidence type="ECO:0000256" key="4">
    <source>
        <dbReference type="ARBA" id="ARBA00023125"/>
    </source>
</evidence>
<proteinExistence type="predicted"/>
<evidence type="ECO:0000256" key="1">
    <source>
        <dbReference type="ARBA" id="ARBA00004123"/>
    </source>
</evidence>
<dbReference type="CDD" id="cd12148">
    <property type="entry name" value="fungal_TF_MHR"/>
    <property type="match status" value="1"/>
</dbReference>
<gene>
    <name evidence="8" type="ORF">BGTH12_LOCUS698</name>
</gene>
<feature type="domain" description="Xylanolytic transcriptional activator regulatory" evidence="7">
    <location>
        <begin position="95"/>
        <end position="249"/>
    </location>
</feature>
<keyword evidence="6" id="KW-0539">Nucleus</keyword>
<dbReference type="EMBL" id="CAJHIT010000002">
    <property type="protein sequence ID" value="CAD6499340.1"/>
    <property type="molecule type" value="Genomic_DNA"/>
</dbReference>
<dbReference type="GO" id="GO:0045944">
    <property type="term" value="P:positive regulation of transcription by RNA polymerase II"/>
    <property type="evidence" value="ECO:0007669"/>
    <property type="project" value="TreeGrafter"/>
</dbReference>
<name>A0A9W4GD02_BLUGR</name>
<comment type="caution">
    <text evidence="8">The sequence shown here is derived from an EMBL/GenBank/DDBJ whole genome shotgun (WGS) entry which is preliminary data.</text>
</comment>
<dbReference type="GO" id="GO:0005634">
    <property type="term" value="C:nucleus"/>
    <property type="evidence" value="ECO:0007669"/>
    <property type="project" value="UniProtKB-SubCell"/>
</dbReference>
<organism evidence="8 9">
    <name type="scientific">Blumeria graminis f. sp. triticale</name>
    <dbReference type="NCBI Taxonomy" id="1689686"/>
    <lineage>
        <taxon>Eukaryota</taxon>
        <taxon>Fungi</taxon>
        <taxon>Dikarya</taxon>
        <taxon>Ascomycota</taxon>
        <taxon>Pezizomycotina</taxon>
        <taxon>Leotiomycetes</taxon>
        <taxon>Erysiphales</taxon>
        <taxon>Erysiphaceae</taxon>
        <taxon>Blumeria</taxon>
    </lineage>
</organism>
<dbReference type="PANTHER" id="PTHR47540">
    <property type="entry name" value="THIAMINE REPRESSIBLE GENES REGULATORY PROTEIN THI5"/>
    <property type="match status" value="1"/>
</dbReference>
<comment type="subcellular location">
    <subcellularLocation>
        <location evidence="1">Nucleus</location>
    </subcellularLocation>
</comment>
<evidence type="ECO:0000313" key="9">
    <source>
        <dbReference type="Proteomes" id="UP000683417"/>
    </source>
</evidence>
<reference evidence="8" key="1">
    <citation type="submission" date="2020-10" db="EMBL/GenBank/DDBJ databases">
        <authorList>
            <person name="Muller C M."/>
        </authorList>
    </citation>
    <scope>NUCLEOTIDE SEQUENCE</scope>
    <source>
        <strain evidence="8">THUN-12</strain>
    </source>
</reference>
<dbReference type="PANTHER" id="PTHR47540:SF1">
    <property type="entry name" value="ACTIVATOR OF STRESS GENES 1-RELATED"/>
    <property type="match status" value="1"/>
</dbReference>
<evidence type="ECO:0000313" key="8">
    <source>
        <dbReference type="EMBL" id="CAD6499340.1"/>
    </source>
</evidence>
<dbReference type="Pfam" id="PF04082">
    <property type="entry name" value="Fungal_trans"/>
    <property type="match status" value="1"/>
</dbReference>
<protein>
    <submittedName>
        <fullName evidence="8">BgTH12-03460</fullName>
    </submittedName>
</protein>